<accession>A0ABW7JIG5</accession>
<evidence type="ECO:0000313" key="2">
    <source>
        <dbReference type="EMBL" id="MFH5207755.1"/>
    </source>
</evidence>
<dbReference type="Pfam" id="PF10739">
    <property type="entry name" value="DUF2550"/>
    <property type="match status" value="1"/>
</dbReference>
<dbReference type="InterPro" id="IPR019675">
    <property type="entry name" value="DUF2550"/>
</dbReference>
<protein>
    <submittedName>
        <fullName evidence="2">DUF2550 domain-containing protein</fullName>
    </submittedName>
</protein>
<feature type="transmembrane region" description="Helical" evidence="1">
    <location>
        <begin position="6"/>
        <end position="26"/>
    </location>
</feature>
<evidence type="ECO:0000256" key="1">
    <source>
        <dbReference type="SAM" id="Phobius"/>
    </source>
</evidence>
<keyword evidence="1" id="KW-0472">Membrane</keyword>
<dbReference type="RefSeq" id="WP_395113205.1">
    <property type="nucleotide sequence ID" value="NZ_JBIMSO010000027.1"/>
</dbReference>
<reference evidence="2 3" key="1">
    <citation type="submission" date="2024-10" db="EMBL/GenBank/DDBJ databases">
        <authorList>
            <person name="Riesco R."/>
        </authorList>
    </citation>
    <scope>NUCLEOTIDE SEQUENCE [LARGE SCALE GENOMIC DNA]</scope>
    <source>
        <strain evidence="2 3">NCIMB 15449</strain>
    </source>
</reference>
<keyword evidence="1" id="KW-1133">Transmembrane helix</keyword>
<sequence length="149" mass="16378">MTEAISILAVVVVLGALVGVAVYRLLKILSAGTPVIVRKLPADPGDRWRHGVIRYGEGSLVFYQLTSIRPGPDVRMNRQTIDVAARRRPVDSEYDIMPDGTVIAEIRGVLSSDERRQVLEIAMDSGAFTAFMSWVESRPSGRSLRGRPS</sequence>
<comment type="caution">
    <text evidence="2">The sequence shown here is derived from an EMBL/GenBank/DDBJ whole genome shotgun (WGS) entry which is preliminary data.</text>
</comment>
<dbReference type="Proteomes" id="UP001609175">
    <property type="component" value="Unassembled WGS sequence"/>
</dbReference>
<keyword evidence="1" id="KW-0812">Transmembrane</keyword>
<gene>
    <name evidence="2" type="ORF">ACHIPZ_05930</name>
</gene>
<evidence type="ECO:0000313" key="3">
    <source>
        <dbReference type="Proteomes" id="UP001609175"/>
    </source>
</evidence>
<dbReference type="EMBL" id="JBIMSO010000027">
    <property type="protein sequence ID" value="MFH5207755.1"/>
    <property type="molecule type" value="Genomic_DNA"/>
</dbReference>
<proteinExistence type="predicted"/>
<name>A0ABW7JIG5_9NOCA</name>
<organism evidence="2 3">
    <name type="scientific">Antrihabitans spumae</name>
    <dbReference type="NCBI Taxonomy" id="3373370"/>
    <lineage>
        <taxon>Bacteria</taxon>
        <taxon>Bacillati</taxon>
        <taxon>Actinomycetota</taxon>
        <taxon>Actinomycetes</taxon>
        <taxon>Mycobacteriales</taxon>
        <taxon>Nocardiaceae</taxon>
        <taxon>Antrihabitans</taxon>
    </lineage>
</organism>